<feature type="transmembrane region" description="Helical" evidence="12">
    <location>
        <begin position="97"/>
        <end position="122"/>
    </location>
</feature>
<evidence type="ECO:0000259" key="13">
    <source>
        <dbReference type="Pfam" id="PF00999"/>
    </source>
</evidence>
<evidence type="ECO:0000256" key="11">
    <source>
        <dbReference type="ARBA" id="ARBA00023201"/>
    </source>
</evidence>
<keyword evidence="4" id="KW-0050">Antiport</keyword>
<evidence type="ECO:0000256" key="10">
    <source>
        <dbReference type="ARBA" id="ARBA00023136"/>
    </source>
</evidence>
<dbReference type="RefSeq" id="WP_190785811.1">
    <property type="nucleotide sequence ID" value="NZ_JACWZZ010000004.1"/>
</dbReference>
<organism evidence="14 15">
    <name type="scientific">Hymenobacter duratus</name>
    <dbReference type="NCBI Taxonomy" id="2771356"/>
    <lineage>
        <taxon>Bacteria</taxon>
        <taxon>Pseudomonadati</taxon>
        <taxon>Bacteroidota</taxon>
        <taxon>Cytophagia</taxon>
        <taxon>Cytophagales</taxon>
        <taxon>Hymenobacteraceae</taxon>
        <taxon>Hymenobacter</taxon>
    </lineage>
</organism>
<accession>A0ABR8JJ69</accession>
<keyword evidence="10 12" id="KW-0472">Membrane</keyword>
<feature type="transmembrane region" description="Helical" evidence="12">
    <location>
        <begin position="382"/>
        <end position="406"/>
    </location>
</feature>
<feature type="domain" description="Cation/H+ exchanger transmembrane" evidence="13">
    <location>
        <begin position="12"/>
        <end position="408"/>
    </location>
</feature>
<dbReference type="InterPro" id="IPR006153">
    <property type="entry name" value="Cation/H_exchanger_TM"/>
</dbReference>
<keyword evidence="9" id="KW-0406">Ion transport</keyword>
<dbReference type="PANTHER" id="PTHR10110:SF195">
    <property type="entry name" value="NA(+)_H(+) ANTIPORTER NHAS2"/>
    <property type="match status" value="1"/>
</dbReference>
<dbReference type="InterPro" id="IPR018422">
    <property type="entry name" value="Cation/H_exchanger_CPA1"/>
</dbReference>
<feature type="transmembrane region" description="Helical" evidence="12">
    <location>
        <begin position="128"/>
        <end position="150"/>
    </location>
</feature>
<gene>
    <name evidence="14" type="ORF">IC231_17710</name>
</gene>
<evidence type="ECO:0000256" key="9">
    <source>
        <dbReference type="ARBA" id="ARBA00023065"/>
    </source>
</evidence>
<protein>
    <submittedName>
        <fullName evidence="14">Sodium:proton antiporter</fullName>
    </submittedName>
</protein>
<keyword evidence="15" id="KW-1185">Reference proteome</keyword>
<keyword evidence="3" id="KW-0813">Transport</keyword>
<keyword evidence="5" id="KW-1003">Cell membrane</keyword>
<feature type="transmembrane region" description="Helical" evidence="12">
    <location>
        <begin position="288"/>
        <end position="311"/>
    </location>
</feature>
<feature type="transmembrane region" description="Helical" evidence="12">
    <location>
        <begin position="238"/>
        <end position="268"/>
    </location>
</feature>
<comment type="caution">
    <text evidence="14">The sequence shown here is derived from an EMBL/GenBank/DDBJ whole genome shotgun (WGS) entry which is preliminary data.</text>
</comment>
<keyword evidence="6 12" id="KW-0812">Transmembrane</keyword>
<keyword evidence="7 12" id="KW-1133">Transmembrane helix</keyword>
<feature type="transmembrane region" description="Helical" evidence="12">
    <location>
        <begin position="29"/>
        <end position="47"/>
    </location>
</feature>
<dbReference type="PANTHER" id="PTHR10110">
    <property type="entry name" value="SODIUM/HYDROGEN EXCHANGER"/>
    <property type="match status" value="1"/>
</dbReference>
<evidence type="ECO:0000256" key="4">
    <source>
        <dbReference type="ARBA" id="ARBA00022449"/>
    </source>
</evidence>
<feature type="transmembrane region" description="Helical" evidence="12">
    <location>
        <begin position="356"/>
        <end position="375"/>
    </location>
</feature>
<dbReference type="Gene3D" id="6.10.140.1330">
    <property type="match status" value="1"/>
</dbReference>
<feature type="transmembrane region" description="Helical" evidence="12">
    <location>
        <begin position="6"/>
        <end position="22"/>
    </location>
</feature>
<proteinExistence type="inferred from homology"/>
<feature type="transmembrane region" description="Helical" evidence="12">
    <location>
        <begin position="204"/>
        <end position="226"/>
    </location>
</feature>
<keyword evidence="11" id="KW-0739">Sodium transport</keyword>
<comment type="similarity">
    <text evidence="2">Belongs to the monovalent cation:proton antiporter 1 (CPA1) transporter (TC 2.A.36) family.</text>
</comment>
<reference evidence="14 15" key="1">
    <citation type="submission" date="2020-09" db="EMBL/GenBank/DDBJ databases">
        <authorList>
            <person name="Kim M.K."/>
        </authorList>
    </citation>
    <scope>NUCLEOTIDE SEQUENCE [LARGE SCALE GENOMIC DNA]</scope>
    <source>
        <strain evidence="14 15">BT646</strain>
    </source>
</reference>
<evidence type="ECO:0000256" key="6">
    <source>
        <dbReference type="ARBA" id="ARBA00022692"/>
    </source>
</evidence>
<evidence type="ECO:0000313" key="14">
    <source>
        <dbReference type="EMBL" id="MBD2716888.1"/>
    </source>
</evidence>
<evidence type="ECO:0000313" key="15">
    <source>
        <dbReference type="Proteomes" id="UP000642468"/>
    </source>
</evidence>
<dbReference type="Proteomes" id="UP000642468">
    <property type="component" value="Unassembled WGS sequence"/>
</dbReference>
<feature type="transmembrane region" description="Helical" evidence="12">
    <location>
        <begin position="67"/>
        <end position="85"/>
    </location>
</feature>
<keyword evidence="8" id="KW-0915">Sodium</keyword>
<dbReference type="Pfam" id="PF00999">
    <property type="entry name" value="Na_H_Exchanger"/>
    <property type="match status" value="1"/>
</dbReference>
<feature type="transmembrane region" description="Helical" evidence="12">
    <location>
        <begin position="318"/>
        <end position="336"/>
    </location>
</feature>
<evidence type="ECO:0000256" key="12">
    <source>
        <dbReference type="SAM" id="Phobius"/>
    </source>
</evidence>
<dbReference type="EMBL" id="JACWZZ010000004">
    <property type="protein sequence ID" value="MBD2716888.1"/>
    <property type="molecule type" value="Genomic_DNA"/>
</dbReference>
<feature type="transmembrane region" description="Helical" evidence="12">
    <location>
        <begin position="171"/>
        <end position="192"/>
    </location>
</feature>
<evidence type="ECO:0000256" key="1">
    <source>
        <dbReference type="ARBA" id="ARBA00004651"/>
    </source>
</evidence>
<sequence>MELYNTLALLIVVAAVFGYLNYRFLKLPGVIGLMVLALISSLAAIGLGKLGVGWVLQAGELVRGIDFHAVLMEVMLSFLLFAGALHVDVGALGRQGVAIGTMATVGILLSTFLIGTAFYYLLPLFGQPIDYIYCLLFGVLISPTDPIAVLGILKEARIDKSLEIRIVGESLFNDGIAVVVFISLFQIAKFGAEQATPAVIGELFLVEAVGGIALGAVLGYAAYWALRTIDNYQVEVMITLALVMGGTALATSLHTSGPLAIVVAGLIVGSKGRSLGMSDITREYLDKFWEILDEILNAVLFVLIGLEMLILDISRTTLLVGLVSIGLVLLARWVSVGVPLVLLKRFYPFDRQTLRILTWGGLRGGISVALALSLPESMPRDLLVGVTYVVVIFSIIVQGLSIGPLVKKLGLSTAPPADGSADSAAH</sequence>
<evidence type="ECO:0000256" key="2">
    <source>
        <dbReference type="ARBA" id="ARBA00007367"/>
    </source>
</evidence>
<comment type="subcellular location">
    <subcellularLocation>
        <location evidence="1">Cell membrane</location>
        <topology evidence="1">Multi-pass membrane protein</topology>
    </subcellularLocation>
</comment>
<evidence type="ECO:0000256" key="8">
    <source>
        <dbReference type="ARBA" id="ARBA00023053"/>
    </source>
</evidence>
<evidence type="ECO:0000256" key="7">
    <source>
        <dbReference type="ARBA" id="ARBA00022989"/>
    </source>
</evidence>
<name>A0ABR8JJ69_9BACT</name>
<evidence type="ECO:0000256" key="3">
    <source>
        <dbReference type="ARBA" id="ARBA00022448"/>
    </source>
</evidence>
<evidence type="ECO:0000256" key="5">
    <source>
        <dbReference type="ARBA" id="ARBA00022475"/>
    </source>
</evidence>